<comment type="caution">
    <text evidence="2">The sequence shown here is derived from an EMBL/GenBank/DDBJ whole genome shotgun (WGS) entry which is preliminary data.</text>
</comment>
<accession>N9ZC84</accession>
<proteinExistence type="predicted"/>
<dbReference type="EMBL" id="AGYG01000021">
    <property type="protein sequence ID" value="ENZ37471.1"/>
    <property type="molecule type" value="Genomic_DNA"/>
</dbReference>
<gene>
    <name evidence="2" type="ORF">HMPREF1097_03157</name>
</gene>
<dbReference type="AlphaFoldDB" id="N9ZC84"/>
<dbReference type="HOGENOM" id="CLU_062795_2_1_9"/>
<sequence>MKKTELTVRPLSGIDLSGVPEVIRVLPKGHVSSTKGDFEVDDRDIAGIIRQFKARRLDLVIDYEHQTLSDVQAPAAGWIKDLYPGEDALMARVEWTPKGREYIANKEYRYLSPVVLVKKADQHAAVFHSAALTNTPAITGMFAIINSDVLSIEEEEEEPKMELSELIQLLGLEEGTTEEDVLKRIKELVQQTGGEGQDGQEGKSGKEDPAKEGTQLVANKTVLDLLGLPENARTEDVTARIMAFKAGDSVLQQRVAELEKQAASQKAEELVGLALKDGKLSPAQKEWAVAYALSDPKGFAAFVEKAPVVVPMGKTAFAVDERKQTGVDWKILKNQGVTEEDLKKYGGMEDDTDGE</sequence>
<organism evidence="2 3">
    <name type="scientific">Enterocloster bolteae 90B8</name>
    <dbReference type="NCBI Taxonomy" id="997897"/>
    <lineage>
        <taxon>Bacteria</taxon>
        <taxon>Bacillati</taxon>
        <taxon>Bacillota</taxon>
        <taxon>Clostridia</taxon>
        <taxon>Lachnospirales</taxon>
        <taxon>Lachnospiraceae</taxon>
        <taxon>Enterocloster</taxon>
    </lineage>
</organism>
<feature type="compositionally biased region" description="Basic and acidic residues" evidence="1">
    <location>
        <begin position="200"/>
        <end position="211"/>
    </location>
</feature>
<dbReference type="InterPro" id="IPR012106">
    <property type="entry name" value="Phage_Mu_Gp1"/>
</dbReference>
<dbReference type="Proteomes" id="UP000013041">
    <property type="component" value="Unassembled WGS sequence"/>
</dbReference>
<evidence type="ECO:0000313" key="3">
    <source>
        <dbReference type="Proteomes" id="UP000013041"/>
    </source>
</evidence>
<reference evidence="2 3" key="1">
    <citation type="submission" date="2013-01" db="EMBL/GenBank/DDBJ databases">
        <title>The Genome Sequence of Clostridium bolteae 90B8.</title>
        <authorList>
            <consortium name="The Broad Institute Genome Sequencing Platform"/>
            <person name="Earl A."/>
            <person name="Ward D."/>
            <person name="Feldgarden M."/>
            <person name="Gevers D."/>
            <person name="Courvalin P."/>
            <person name="Lambert T."/>
            <person name="Walker B."/>
            <person name="Young S.K."/>
            <person name="Zeng Q."/>
            <person name="Gargeya S."/>
            <person name="Fitzgerald M."/>
            <person name="Haas B."/>
            <person name="Abouelleil A."/>
            <person name="Alvarado L."/>
            <person name="Arachchi H.M."/>
            <person name="Berlin A.M."/>
            <person name="Chapman S.B."/>
            <person name="Dewar J."/>
            <person name="Goldberg J."/>
            <person name="Griggs A."/>
            <person name="Gujja S."/>
            <person name="Hansen M."/>
            <person name="Howarth C."/>
            <person name="Imamovic A."/>
            <person name="Larimer J."/>
            <person name="McCowan C."/>
            <person name="Murphy C."/>
            <person name="Neiman D."/>
            <person name="Pearson M."/>
            <person name="Priest M."/>
            <person name="Roberts A."/>
            <person name="Saif S."/>
            <person name="Shea T."/>
            <person name="Sisk P."/>
            <person name="Sykes S."/>
            <person name="Wortman J."/>
            <person name="Nusbaum C."/>
            <person name="Birren B."/>
        </authorList>
    </citation>
    <scope>NUCLEOTIDE SEQUENCE [LARGE SCALE GENOMIC DNA]</scope>
    <source>
        <strain evidence="2 3">90B8</strain>
    </source>
</reference>
<dbReference type="PIRSF" id="PIRSF016624">
    <property type="entry name" value="Mu_prophg_I"/>
    <property type="match status" value="1"/>
</dbReference>
<dbReference type="PATRIC" id="fig|997897.5.peg.3334"/>
<protein>
    <recommendedName>
        <fullName evidence="4">Mu-like prophage I protein</fullName>
    </recommendedName>
</protein>
<evidence type="ECO:0000313" key="2">
    <source>
        <dbReference type="EMBL" id="ENZ37471.1"/>
    </source>
</evidence>
<feature type="region of interest" description="Disordered" evidence="1">
    <location>
        <begin position="190"/>
        <end position="214"/>
    </location>
</feature>
<evidence type="ECO:0000256" key="1">
    <source>
        <dbReference type="SAM" id="MobiDB-lite"/>
    </source>
</evidence>
<name>N9ZC84_9FIRM</name>
<dbReference type="Pfam" id="PF10123">
    <property type="entry name" value="Mu-like_Pro"/>
    <property type="match status" value="1"/>
</dbReference>
<dbReference type="RefSeq" id="WP_002572723.1">
    <property type="nucleotide sequence ID" value="NZ_KB851154.1"/>
</dbReference>
<evidence type="ECO:0008006" key="4">
    <source>
        <dbReference type="Google" id="ProtNLM"/>
    </source>
</evidence>